<dbReference type="GO" id="GO:0016075">
    <property type="term" value="P:rRNA catabolic process"/>
    <property type="evidence" value="ECO:0007669"/>
    <property type="project" value="TreeGrafter"/>
</dbReference>
<dbReference type="SUPFAM" id="SSF50118">
    <property type="entry name" value="Cell growth inhibitor/plasmid maintenance toxic component"/>
    <property type="match status" value="1"/>
</dbReference>
<sequence length="130" mass="14297">MLVARMLQPDLLECGDLIIVSLPTSTPRGREQQGTRPAVVVGIPWGEVRYPMLMIAPLTTQSGSWAFNNPSLYPRLLAGVGGFSLSSIVLLDQTRGLDINRVLAYLGTLTPEQYVPITDGLRQLFRQENS</sequence>
<dbReference type="Proteomes" id="UP000232003">
    <property type="component" value="Chromosome"/>
</dbReference>
<keyword evidence="2" id="KW-1277">Toxin-antitoxin system</keyword>
<dbReference type="AlphaFoldDB" id="A0A2K8SW24"/>
<dbReference type="KEGG" id="nfl:COO91_04935"/>
<proteinExistence type="inferred from homology"/>
<dbReference type="GO" id="GO:0004521">
    <property type="term" value="F:RNA endonuclease activity"/>
    <property type="evidence" value="ECO:0007669"/>
    <property type="project" value="TreeGrafter"/>
</dbReference>
<comment type="similarity">
    <text evidence="1">Belongs to the PemK/MazF family.</text>
</comment>
<name>A0A2K8SW24_9NOSO</name>
<dbReference type="EMBL" id="CP024785">
    <property type="protein sequence ID" value="AUB38955.1"/>
    <property type="molecule type" value="Genomic_DNA"/>
</dbReference>
<gene>
    <name evidence="3" type="ORF">COO91_04935</name>
</gene>
<keyword evidence="4" id="KW-1185">Reference proteome</keyword>
<dbReference type="InterPro" id="IPR011067">
    <property type="entry name" value="Plasmid_toxin/cell-grow_inhib"/>
</dbReference>
<dbReference type="Gene3D" id="2.30.30.110">
    <property type="match status" value="1"/>
</dbReference>
<evidence type="ECO:0000313" key="3">
    <source>
        <dbReference type="EMBL" id="AUB38955.1"/>
    </source>
</evidence>
<dbReference type="GO" id="GO:0006402">
    <property type="term" value="P:mRNA catabolic process"/>
    <property type="evidence" value="ECO:0007669"/>
    <property type="project" value="TreeGrafter"/>
</dbReference>
<dbReference type="GO" id="GO:0003677">
    <property type="term" value="F:DNA binding"/>
    <property type="evidence" value="ECO:0007669"/>
    <property type="project" value="InterPro"/>
</dbReference>
<organism evidence="3 4">
    <name type="scientific">Nostoc flagelliforme CCNUN1</name>
    <dbReference type="NCBI Taxonomy" id="2038116"/>
    <lineage>
        <taxon>Bacteria</taxon>
        <taxon>Bacillati</taxon>
        <taxon>Cyanobacteriota</taxon>
        <taxon>Cyanophyceae</taxon>
        <taxon>Nostocales</taxon>
        <taxon>Nostocaceae</taxon>
        <taxon>Nostoc</taxon>
    </lineage>
</organism>
<protein>
    <submittedName>
        <fullName evidence="3">MazF, mRNA interferase MazF</fullName>
    </submittedName>
</protein>
<dbReference type="InterPro" id="IPR003477">
    <property type="entry name" value="PemK-like"/>
</dbReference>
<dbReference type="PANTHER" id="PTHR33988">
    <property type="entry name" value="ENDORIBONUCLEASE MAZF-RELATED"/>
    <property type="match status" value="1"/>
</dbReference>
<dbReference type="PANTHER" id="PTHR33988:SF3">
    <property type="entry name" value="ENDORIBONUCLEASE TOXIN CHPB-RELATED"/>
    <property type="match status" value="1"/>
</dbReference>
<accession>A0A2K8SW24</accession>
<evidence type="ECO:0000256" key="2">
    <source>
        <dbReference type="ARBA" id="ARBA00022649"/>
    </source>
</evidence>
<evidence type="ECO:0000256" key="1">
    <source>
        <dbReference type="ARBA" id="ARBA00007521"/>
    </source>
</evidence>
<evidence type="ECO:0000313" key="4">
    <source>
        <dbReference type="Proteomes" id="UP000232003"/>
    </source>
</evidence>
<dbReference type="Pfam" id="PF02452">
    <property type="entry name" value="PemK_toxin"/>
    <property type="match status" value="1"/>
</dbReference>
<reference evidence="3 4" key="1">
    <citation type="submission" date="2017-11" db="EMBL/GenBank/DDBJ databases">
        <title>Complete genome of a free-living desiccation-tolerant cyanobacterium and its photosynthetic adaptation to extreme terrestrial habitat.</title>
        <authorList>
            <person name="Shang J."/>
        </authorList>
    </citation>
    <scope>NUCLEOTIDE SEQUENCE [LARGE SCALE GENOMIC DNA]</scope>
    <source>
        <strain evidence="3 4">CCNUN1</strain>
    </source>
</reference>